<evidence type="ECO:0000259" key="1">
    <source>
        <dbReference type="Pfam" id="PF03732"/>
    </source>
</evidence>
<feature type="domain" description="Retrotransposon gag" evidence="1">
    <location>
        <begin position="38"/>
        <end position="107"/>
    </location>
</feature>
<dbReference type="Proteomes" id="UP001652660">
    <property type="component" value="Chromosome 2e"/>
</dbReference>
<name>A0ABM4WPS8_COFAR</name>
<evidence type="ECO:0000313" key="3">
    <source>
        <dbReference type="RefSeq" id="XP_071933777.1"/>
    </source>
</evidence>
<dbReference type="GeneID" id="140036315"/>
<proteinExistence type="predicted"/>
<reference evidence="3" key="1">
    <citation type="submission" date="2025-08" db="UniProtKB">
        <authorList>
            <consortium name="RefSeq"/>
        </authorList>
    </citation>
    <scope>IDENTIFICATION</scope>
    <source>
        <tissue evidence="3">Leaves</tissue>
    </source>
</reference>
<protein>
    <recommendedName>
        <fullName evidence="1">Retrotransposon gag domain-containing protein</fullName>
    </recommendedName>
</protein>
<dbReference type="RefSeq" id="XP_071933777.1">
    <property type="nucleotide sequence ID" value="XM_072077676.1"/>
</dbReference>
<keyword evidence="2" id="KW-1185">Reference proteome</keyword>
<evidence type="ECO:0000313" key="2">
    <source>
        <dbReference type="Proteomes" id="UP001652660"/>
    </source>
</evidence>
<sequence length="163" mass="18796">MELPIFNGENPREWIRKANKFFKINGVKESMKSEITELYFKDRADTWFHGVFSGRETIPWNELSTSLYERFGDGTPEEAIKEFNGLMQTGSIADYLEKFEILKTLVMPSLPHLIDSYYKACFLSDLKEEIVNMVKMAKPSTLADAIEVVKITREKPESPTENS</sequence>
<gene>
    <name evidence="3" type="primary">LOC140036315</name>
</gene>
<dbReference type="Pfam" id="PF03732">
    <property type="entry name" value="Retrotrans_gag"/>
    <property type="match status" value="1"/>
</dbReference>
<accession>A0ABM4WPS8</accession>
<organism evidence="2 3">
    <name type="scientific">Coffea arabica</name>
    <name type="common">Arabian coffee</name>
    <dbReference type="NCBI Taxonomy" id="13443"/>
    <lineage>
        <taxon>Eukaryota</taxon>
        <taxon>Viridiplantae</taxon>
        <taxon>Streptophyta</taxon>
        <taxon>Embryophyta</taxon>
        <taxon>Tracheophyta</taxon>
        <taxon>Spermatophyta</taxon>
        <taxon>Magnoliopsida</taxon>
        <taxon>eudicotyledons</taxon>
        <taxon>Gunneridae</taxon>
        <taxon>Pentapetalae</taxon>
        <taxon>asterids</taxon>
        <taxon>lamiids</taxon>
        <taxon>Gentianales</taxon>
        <taxon>Rubiaceae</taxon>
        <taxon>Ixoroideae</taxon>
        <taxon>Gardenieae complex</taxon>
        <taxon>Bertiereae - Coffeeae clade</taxon>
        <taxon>Coffeeae</taxon>
        <taxon>Coffea</taxon>
    </lineage>
</organism>
<dbReference type="InterPro" id="IPR005162">
    <property type="entry name" value="Retrotrans_gag_dom"/>
</dbReference>